<evidence type="ECO:0000313" key="1">
    <source>
        <dbReference type="EMBL" id="CAN0248997.1"/>
    </source>
</evidence>
<protein>
    <submittedName>
        <fullName evidence="1">Uncharacterized protein</fullName>
    </submittedName>
</protein>
<gene>
    <name evidence="1" type="ORF">MRATA1EN22A_LOCUS14322</name>
</gene>
<sequence>MQSGCRVGLSEAATRFARPPVSQKLTGIRRRRVASRRRRAGQPSVIDWLARRTRWTHLDREKEAVVVQTLTLSELRENARQRIEVDRIVAAAQRTAWQ</sequence>
<feature type="non-terminal residue" evidence="1">
    <location>
        <position position="98"/>
    </location>
</feature>
<proteinExistence type="predicted"/>
<name>A0AC59Z5J4_RANTA</name>
<dbReference type="EMBL" id="OX596108">
    <property type="protein sequence ID" value="CAN0248997.1"/>
    <property type="molecule type" value="Genomic_DNA"/>
</dbReference>
<evidence type="ECO:0000313" key="2">
    <source>
        <dbReference type="Proteomes" id="UP001162501"/>
    </source>
</evidence>
<dbReference type="Proteomes" id="UP001162501">
    <property type="component" value="Chromosome 24"/>
</dbReference>
<reference evidence="1" key="1">
    <citation type="submission" date="2023-05" db="EMBL/GenBank/DDBJ databases">
        <authorList>
            <consortium name="ELIXIR-Norway"/>
        </authorList>
    </citation>
    <scope>NUCLEOTIDE SEQUENCE</scope>
</reference>
<organism evidence="1 2">
    <name type="scientific">Rangifer tarandus platyrhynchus</name>
    <name type="common">Svalbard reindeer</name>
    <dbReference type="NCBI Taxonomy" id="3082113"/>
    <lineage>
        <taxon>Eukaryota</taxon>
        <taxon>Metazoa</taxon>
        <taxon>Chordata</taxon>
        <taxon>Craniata</taxon>
        <taxon>Vertebrata</taxon>
        <taxon>Euteleostomi</taxon>
        <taxon>Mammalia</taxon>
        <taxon>Eutheria</taxon>
        <taxon>Laurasiatheria</taxon>
        <taxon>Artiodactyla</taxon>
        <taxon>Ruminantia</taxon>
        <taxon>Pecora</taxon>
        <taxon>Cervidae</taxon>
        <taxon>Odocoileinae</taxon>
        <taxon>Rangifer</taxon>
    </lineage>
</organism>
<accession>A0AC59Z5J4</accession>
<reference evidence="1" key="2">
    <citation type="submission" date="2025-03" db="EMBL/GenBank/DDBJ databases">
        <authorList>
            <consortium name="ELIXIR-Norway"/>
            <consortium name="Elixir Norway"/>
        </authorList>
    </citation>
    <scope>NUCLEOTIDE SEQUENCE</scope>
</reference>